<comment type="caution">
    <text evidence="1">The sequence shown here is derived from an EMBL/GenBank/DDBJ whole genome shotgun (WGS) entry which is preliminary data.</text>
</comment>
<dbReference type="EMBL" id="JBIAFJ010000031">
    <property type="protein sequence ID" value="MFE9173191.1"/>
    <property type="molecule type" value="Genomic_DNA"/>
</dbReference>
<dbReference type="RefSeq" id="WP_388351685.1">
    <property type="nucleotide sequence ID" value="NZ_JBIAFJ010000031.1"/>
</dbReference>
<keyword evidence="2" id="KW-1185">Reference proteome</keyword>
<evidence type="ECO:0000313" key="2">
    <source>
        <dbReference type="Proteomes" id="UP001601197"/>
    </source>
</evidence>
<proteinExistence type="predicted"/>
<accession>A0ABW6KZB4</accession>
<sequence>MGDGAQLIDPSGIPHFIGDLAALDTDVMPLSANAGQLRASGSV</sequence>
<protein>
    <submittedName>
        <fullName evidence="1">Uncharacterized protein</fullName>
    </submittedName>
</protein>
<gene>
    <name evidence="1" type="ORF">ACFYNZ_27635</name>
</gene>
<name>A0ABW6KZB4_9ACTN</name>
<evidence type="ECO:0000313" key="1">
    <source>
        <dbReference type="EMBL" id="MFE9173191.1"/>
    </source>
</evidence>
<dbReference type="Proteomes" id="UP001601197">
    <property type="component" value="Unassembled WGS sequence"/>
</dbReference>
<organism evidence="1 2">
    <name type="scientific">Streptomyces kebangsaanensis</name>
    <dbReference type="NCBI Taxonomy" id="864058"/>
    <lineage>
        <taxon>Bacteria</taxon>
        <taxon>Bacillati</taxon>
        <taxon>Actinomycetota</taxon>
        <taxon>Actinomycetes</taxon>
        <taxon>Kitasatosporales</taxon>
        <taxon>Streptomycetaceae</taxon>
        <taxon>Streptomyces</taxon>
    </lineage>
</organism>
<reference evidence="1 2" key="1">
    <citation type="submission" date="2024-10" db="EMBL/GenBank/DDBJ databases">
        <title>The Natural Products Discovery Center: Release of the First 8490 Sequenced Strains for Exploring Actinobacteria Biosynthetic Diversity.</title>
        <authorList>
            <person name="Kalkreuter E."/>
            <person name="Kautsar S.A."/>
            <person name="Yang D."/>
            <person name="Bader C.D."/>
            <person name="Teijaro C.N."/>
            <person name="Fluegel L."/>
            <person name="Davis C.M."/>
            <person name="Simpson J.R."/>
            <person name="Lauterbach L."/>
            <person name="Steele A.D."/>
            <person name="Gui C."/>
            <person name="Meng S."/>
            <person name="Li G."/>
            <person name="Viehrig K."/>
            <person name="Ye F."/>
            <person name="Su P."/>
            <person name="Kiefer A.F."/>
            <person name="Nichols A."/>
            <person name="Cepeda A.J."/>
            <person name="Yan W."/>
            <person name="Fan B."/>
            <person name="Jiang Y."/>
            <person name="Adhikari A."/>
            <person name="Zheng C.-J."/>
            <person name="Schuster L."/>
            <person name="Cowan T.M."/>
            <person name="Smanski M.J."/>
            <person name="Chevrette M.G."/>
            <person name="De Carvalho L.P.S."/>
            <person name="Shen B."/>
        </authorList>
    </citation>
    <scope>NUCLEOTIDE SEQUENCE [LARGE SCALE GENOMIC DNA]</scope>
    <source>
        <strain evidence="1 2">NPDC007147</strain>
    </source>
</reference>